<proteinExistence type="predicted"/>
<organism evidence="2 3">
    <name type="scientific">Sphingobacterium ginsenosidimutans</name>
    <dbReference type="NCBI Taxonomy" id="687845"/>
    <lineage>
        <taxon>Bacteria</taxon>
        <taxon>Pseudomonadati</taxon>
        <taxon>Bacteroidota</taxon>
        <taxon>Sphingobacteriia</taxon>
        <taxon>Sphingobacteriales</taxon>
        <taxon>Sphingobacteriaceae</taxon>
        <taxon>Sphingobacterium</taxon>
    </lineage>
</organism>
<protein>
    <recommendedName>
        <fullName evidence="4">HlyD family secretion protein</fullName>
    </recommendedName>
</protein>
<evidence type="ECO:0000313" key="2">
    <source>
        <dbReference type="EMBL" id="GAA4168363.1"/>
    </source>
</evidence>
<gene>
    <name evidence="2" type="ORF">GCM10022218_03110</name>
</gene>
<keyword evidence="3" id="KW-1185">Reference proteome</keyword>
<keyword evidence="1" id="KW-1133">Transmembrane helix</keyword>
<comment type="caution">
    <text evidence="2">The sequence shown here is derived from an EMBL/GenBank/DDBJ whole genome shotgun (WGS) entry which is preliminary data.</text>
</comment>
<keyword evidence="1" id="KW-0472">Membrane</keyword>
<feature type="transmembrane region" description="Helical" evidence="1">
    <location>
        <begin position="27"/>
        <end position="49"/>
    </location>
</feature>
<accession>A0ABP7ZR20</accession>
<dbReference type="EMBL" id="BAAAZK010000002">
    <property type="protein sequence ID" value="GAA4168363.1"/>
    <property type="molecule type" value="Genomic_DNA"/>
</dbReference>
<keyword evidence="1" id="KW-0812">Transmembrane</keyword>
<dbReference type="Proteomes" id="UP001500167">
    <property type="component" value="Unassembled WGS sequence"/>
</dbReference>
<name>A0ABP7ZR20_9SPHI</name>
<evidence type="ECO:0000313" key="3">
    <source>
        <dbReference type="Proteomes" id="UP001500167"/>
    </source>
</evidence>
<sequence>MQMELNNIKHEKAKEFLERPPSWLTKWGIYIFIFVFVSFLSFASLFTVVEKTRFDGLVKFGPAEFLITLPREGWYKMVVKERDSVKAKEIIAYPKVGFSYVEFLELKQFMKKLSDRKIIKLQQFTDLGELQQSYDDFLLLSYNLFDSSDSLIKWSLAKNRFLSKLEEFEHDNIIYAPCDGLVTLNNIHESFYGNKFQNVGEIIPSDFRPMIKLTIPIEDISKIALNQKVIIKLKDNTVSKYNNFTGFVSFISWKPNDGKYGVEVSVDKGISSNSFKKIQFYPKMNCSIEIIKNNETLLTKLINKTKML</sequence>
<evidence type="ECO:0008006" key="4">
    <source>
        <dbReference type="Google" id="ProtNLM"/>
    </source>
</evidence>
<evidence type="ECO:0000256" key="1">
    <source>
        <dbReference type="SAM" id="Phobius"/>
    </source>
</evidence>
<reference evidence="3" key="1">
    <citation type="journal article" date="2019" name="Int. J. Syst. Evol. Microbiol.">
        <title>The Global Catalogue of Microorganisms (GCM) 10K type strain sequencing project: providing services to taxonomists for standard genome sequencing and annotation.</title>
        <authorList>
            <consortium name="The Broad Institute Genomics Platform"/>
            <consortium name="The Broad Institute Genome Sequencing Center for Infectious Disease"/>
            <person name="Wu L."/>
            <person name="Ma J."/>
        </authorList>
    </citation>
    <scope>NUCLEOTIDE SEQUENCE [LARGE SCALE GENOMIC DNA]</scope>
    <source>
        <strain evidence="3">JCM 16722</strain>
    </source>
</reference>